<feature type="region of interest" description="Disordered" evidence="3">
    <location>
        <begin position="626"/>
        <end position="707"/>
    </location>
</feature>
<protein>
    <submittedName>
        <fullName evidence="7">Uncharacterized protein</fullName>
    </submittedName>
</protein>
<dbReference type="PROSITE" id="PS00479">
    <property type="entry name" value="ZF_DAG_PE_1"/>
    <property type="match status" value="1"/>
</dbReference>
<evidence type="ECO:0000259" key="6">
    <source>
        <dbReference type="PROSITE" id="PS50081"/>
    </source>
</evidence>
<dbReference type="Pfam" id="PF00168">
    <property type="entry name" value="C2"/>
    <property type="match status" value="1"/>
</dbReference>
<feature type="transmembrane region" description="Helical" evidence="4">
    <location>
        <begin position="45"/>
        <end position="67"/>
    </location>
</feature>
<sequence length="907" mass="100835">MVDLIFSSVRKLSSSIWSNMADLTEKIDDLICSFDSGGDFTMDTLAMLVFVWLVLGVIVLAVSKYVYGRFFSKVPSSNEPTATKKVTSLSNNSNEPSNSGDSDKLAVKSDGSKTGSAPRSGGKYVPPTPPLRKRLSTKKGSGPSPAGSRRQIHINPPQAAGPDTEIVHWVNELFVWLYSNVDIIDELLSVWLQTLNEYMKKAVTEHGVGLEIVRILPETHPPSISNVFCENVSQHDVTVTCDCEATPALQLKALRQKGEKVEVSHYRLNVNRFRARMNVGIIPDKLLADVKCDGWPDVSIKFTTQKIKPIKGMSIVRNPQSKDCSLRFMAAVHLQRIKVSLAPVGSIKNNLDEQSMQDLISEIVVMAMRNSVIPLNLYPYPNCPRFSRGKLAESNVLPIHYDSLESEMLSRSAGSLYHSMKPGEKRLLVKVIQAKDLGSECKDSYCVVDMDDPPQKFQTSVKKDTSSPVWDEHFVFDLHTGTGELLFEVYEKNTKKFLGLGIVGVEELLINPNQRQVISLQPRPYETENVTGTLTVEFMFLEKGDTISPDNRPYKLKETLRSVTPSGNVITTSKTIFTANENHMTNGGEAVTDSALKELELRNKTNSAQSPTSKSTLIIHSVQRVEQSKNGDWHEVTNGNKQQGTLDGTAQNESQGDKNEASEDEGRGRSRKRRRDFFGTIRRKFRGKSRTRSKSVDPGERIEGDMLTRSVSADRMRDSSTHSTVPSLRAIDGELSRRSSVSDMSGLSGASARTYLNEASTLVLETEENGVKKHYLVPLSLAQKSKWRKKGTKLHIYNDHTFVAKHISGNTTCEVCATKIPRRFGKQGYECRDCLLKCHKACHVKADQTCPQSTIQNVELIRSMTSPLLDKKHLPPISPRTKKSQLNRLPSSAGTKAAENSMESKDT</sequence>
<organism evidence="7 8">
    <name type="scientific">Polyplax serrata</name>
    <name type="common">Common mouse louse</name>
    <dbReference type="NCBI Taxonomy" id="468196"/>
    <lineage>
        <taxon>Eukaryota</taxon>
        <taxon>Metazoa</taxon>
        <taxon>Ecdysozoa</taxon>
        <taxon>Arthropoda</taxon>
        <taxon>Hexapoda</taxon>
        <taxon>Insecta</taxon>
        <taxon>Pterygota</taxon>
        <taxon>Neoptera</taxon>
        <taxon>Paraneoptera</taxon>
        <taxon>Psocodea</taxon>
        <taxon>Troctomorpha</taxon>
        <taxon>Phthiraptera</taxon>
        <taxon>Anoplura</taxon>
        <taxon>Polyplacidae</taxon>
        <taxon>Polyplax</taxon>
    </lineage>
</organism>
<feature type="compositionally biased region" description="Basic and acidic residues" evidence="3">
    <location>
        <begin position="626"/>
        <end position="635"/>
    </location>
</feature>
<evidence type="ECO:0000256" key="1">
    <source>
        <dbReference type="ARBA" id="ARBA00022723"/>
    </source>
</evidence>
<feature type="compositionally biased region" description="Polar residues" evidence="3">
    <location>
        <begin position="637"/>
        <end position="654"/>
    </location>
</feature>
<proteinExistence type="predicted"/>
<feature type="domain" description="Phorbol-ester/DAG-type" evidence="6">
    <location>
        <begin position="799"/>
        <end position="850"/>
    </location>
</feature>
<gene>
    <name evidence="7" type="ORF">RUM43_009077</name>
</gene>
<dbReference type="SUPFAM" id="SSF57889">
    <property type="entry name" value="Cysteine-rich domain"/>
    <property type="match status" value="1"/>
</dbReference>
<dbReference type="PANTHER" id="PTHR21119">
    <property type="entry name" value="C2 DOMAIN-CONTAINING PROTEIN"/>
    <property type="match status" value="1"/>
</dbReference>
<feature type="region of interest" description="Disordered" evidence="3">
    <location>
        <begin position="76"/>
        <end position="161"/>
    </location>
</feature>
<feature type="compositionally biased region" description="Low complexity" evidence="3">
    <location>
        <begin position="88"/>
        <end position="100"/>
    </location>
</feature>
<feature type="compositionally biased region" description="Basic residues" evidence="3">
    <location>
        <begin position="669"/>
        <end position="693"/>
    </location>
</feature>
<feature type="compositionally biased region" description="Basic and acidic residues" evidence="3">
    <location>
        <begin position="655"/>
        <end position="668"/>
    </location>
</feature>
<evidence type="ECO:0000259" key="5">
    <source>
        <dbReference type="PROSITE" id="PS50004"/>
    </source>
</evidence>
<dbReference type="InterPro" id="IPR000008">
    <property type="entry name" value="C2_dom"/>
</dbReference>
<evidence type="ECO:0000256" key="2">
    <source>
        <dbReference type="ARBA" id="ARBA00022833"/>
    </source>
</evidence>
<evidence type="ECO:0000313" key="8">
    <source>
        <dbReference type="Proteomes" id="UP001372834"/>
    </source>
</evidence>
<name>A0AAN8S4A0_POLSC</name>
<evidence type="ECO:0000256" key="4">
    <source>
        <dbReference type="SAM" id="Phobius"/>
    </source>
</evidence>
<keyword evidence="2" id="KW-0862">Zinc</keyword>
<dbReference type="SMART" id="SM00109">
    <property type="entry name" value="C1"/>
    <property type="match status" value="1"/>
</dbReference>
<dbReference type="PROSITE" id="PS50004">
    <property type="entry name" value="C2"/>
    <property type="match status" value="1"/>
</dbReference>
<evidence type="ECO:0000313" key="7">
    <source>
        <dbReference type="EMBL" id="KAK6623225.1"/>
    </source>
</evidence>
<dbReference type="PANTHER" id="PTHR21119:SF5">
    <property type="entry name" value="C2 DOMAIN-CONTAINING PROTEIN"/>
    <property type="match status" value="1"/>
</dbReference>
<keyword evidence="4" id="KW-1133">Transmembrane helix</keyword>
<dbReference type="InterPro" id="IPR039934">
    <property type="entry name" value="C2CD2/C2CD2L"/>
</dbReference>
<dbReference type="PROSITE" id="PS50081">
    <property type="entry name" value="ZF_DAG_PE_2"/>
    <property type="match status" value="1"/>
</dbReference>
<comment type="caution">
    <text evidence="7">The sequence shown here is derived from an EMBL/GenBank/DDBJ whole genome shotgun (WGS) entry which is preliminary data.</text>
</comment>
<accession>A0AAN8S4A0</accession>
<dbReference type="SUPFAM" id="SSF49562">
    <property type="entry name" value="C2 domain (Calcium/lipid-binding domain, CaLB)"/>
    <property type="match status" value="1"/>
</dbReference>
<dbReference type="AlphaFoldDB" id="A0AAN8S4A0"/>
<dbReference type="Gene3D" id="3.30.60.20">
    <property type="match status" value="1"/>
</dbReference>
<dbReference type="CDD" id="cd08678">
    <property type="entry name" value="C2_C21orf25-like"/>
    <property type="match status" value="1"/>
</dbReference>
<dbReference type="InterPro" id="IPR046349">
    <property type="entry name" value="C1-like_sf"/>
</dbReference>
<keyword evidence="4" id="KW-0472">Membrane</keyword>
<dbReference type="GO" id="GO:0046872">
    <property type="term" value="F:metal ion binding"/>
    <property type="evidence" value="ECO:0007669"/>
    <property type="project" value="UniProtKB-KW"/>
</dbReference>
<feature type="compositionally biased region" description="Polar residues" evidence="3">
    <location>
        <begin position="76"/>
        <end position="87"/>
    </location>
</feature>
<dbReference type="SMART" id="SM00239">
    <property type="entry name" value="C2"/>
    <property type="match status" value="1"/>
</dbReference>
<dbReference type="CDD" id="cd20831">
    <property type="entry name" value="C1_dGM13116p-like"/>
    <property type="match status" value="1"/>
</dbReference>
<dbReference type="Proteomes" id="UP001372834">
    <property type="component" value="Unassembled WGS sequence"/>
</dbReference>
<keyword evidence="1" id="KW-0479">Metal-binding</keyword>
<dbReference type="InterPro" id="IPR002219">
    <property type="entry name" value="PKC_DAG/PE"/>
</dbReference>
<evidence type="ECO:0000256" key="3">
    <source>
        <dbReference type="SAM" id="MobiDB-lite"/>
    </source>
</evidence>
<dbReference type="Pfam" id="PF00130">
    <property type="entry name" value="C1_1"/>
    <property type="match status" value="1"/>
</dbReference>
<feature type="compositionally biased region" description="Basic and acidic residues" evidence="3">
    <location>
        <begin position="694"/>
        <end position="707"/>
    </location>
</feature>
<feature type="compositionally biased region" description="Basic and acidic residues" evidence="3">
    <location>
        <begin position="101"/>
        <end position="111"/>
    </location>
</feature>
<reference evidence="7 8" key="1">
    <citation type="submission" date="2023-10" db="EMBL/GenBank/DDBJ databases">
        <title>Genomes of two closely related lineages of the louse Polyplax serrata with different host specificities.</title>
        <authorList>
            <person name="Martinu J."/>
            <person name="Tarabai H."/>
            <person name="Stefka J."/>
            <person name="Hypsa V."/>
        </authorList>
    </citation>
    <scope>NUCLEOTIDE SEQUENCE [LARGE SCALE GENOMIC DNA]</scope>
    <source>
        <strain evidence="7">HR10_N</strain>
    </source>
</reference>
<feature type="domain" description="C2" evidence="5">
    <location>
        <begin position="408"/>
        <end position="525"/>
    </location>
</feature>
<keyword evidence="4" id="KW-0812">Transmembrane</keyword>
<dbReference type="InterPro" id="IPR035892">
    <property type="entry name" value="C2_domain_sf"/>
</dbReference>
<feature type="region of interest" description="Disordered" evidence="3">
    <location>
        <begin position="869"/>
        <end position="907"/>
    </location>
</feature>
<dbReference type="Gene3D" id="2.60.40.150">
    <property type="entry name" value="C2 domain"/>
    <property type="match status" value="1"/>
</dbReference>
<dbReference type="EMBL" id="JAWJWE010000038">
    <property type="protein sequence ID" value="KAK6623225.1"/>
    <property type="molecule type" value="Genomic_DNA"/>
</dbReference>